<evidence type="ECO:0000313" key="2">
    <source>
        <dbReference type="Proteomes" id="UP000321436"/>
    </source>
</evidence>
<dbReference type="GO" id="GO:0009295">
    <property type="term" value="C:nucleoid"/>
    <property type="evidence" value="ECO:0007669"/>
    <property type="project" value="InterPro"/>
</dbReference>
<reference evidence="1 2" key="1">
    <citation type="submission" date="2019-07" db="EMBL/GenBank/DDBJ databases">
        <title>Whole genome shotgun sequence of Chitinophaga cymbidii NBRC 109752.</title>
        <authorList>
            <person name="Hosoyama A."/>
            <person name="Uohara A."/>
            <person name="Ohji S."/>
            <person name="Ichikawa N."/>
        </authorList>
    </citation>
    <scope>NUCLEOTIDE SEQUENCE [LARGE SCALE GENOMIC DNA]</scope>
    <source>
        <strain evidence="1 2">NBRC 109752</strain>
    </source>
</reference>
<dbReference type="Proteomes" id="UP000321436">
    <property type="component" value="Unassembled WGS sequence"/>
</dbReference>
<dbReference type="EMBL" id="BKAU01000005">
    <property type="protein sequence ID" value="GEP97669.1"/>
    <property type="molecule type" value="Genomic_DNA"/>
</dbReference>
<dbReference type="InterPro" id="IPR007358">
    <property type="entry name" value="Nucleoid_associated_NdpA"/>
</dbReference>
<comment type="caution">
    <text evidence="1">The sequence shown here is derived from an EMBL/GenBank/DDBJ whole genome shotgun (WGS) entry which is preliminary data.</text>
</comment>
<gene>
    <name evidence="1" type="ORF">CCY01nite_39290</name>
</gene>
<organism evidence="1 2">
    <name type="scientific">Chitinophaga cymbidii</name>
    <dbReference type="NCBI Taxonomy" id="1096750"/>
    <lineage>
        <taxon>Bacteria</taxon>
        <taxon>Pseudomonadati</taxon>
        <taxon>Bacteroidota</taxon>
        <taxon>Chitinophagia</taxon>
        <taxon>Chitinophagales</taxon>
        <taxon>Chitinophagaceae</taxon>
        <taxon>Chitinophaga</taxon>
    </lineage>
</organism>
<dbReference type="Pfam" id="PF04245">
    <property type="entry name" value="NA37"/>
    <property type="match status" value="1"/>
</dbReference>
<protein>
    <recommendedName>
        <fullName evidence="3">Nucleoid-associated protein</fullName>
    </recommendedName>
</protein>
<keyword evidence="2" id="KW-1185">Reference proteome</keyword>
<dbReference type="RefSeq" id="WP_146865477.1">
    <property type="nucleotide sequence ID" value="NZ_BKAU01000005.1"/>
</dbReference>
<dbReference type="OrthoDB" id="1490010at2"/>
<evidence type="ECO:0008006" key="3">
    <source>
        <dbReference type="Google" id="ProtNLM"/>
    </source>
</evidence>
<name>A0A512RPP2_9BACT</name>
<accession>A0A512RPP2</accession>
<proteinExistence type="predicted"/>
<sequence>MKKESGLSDSEKESFHIEKFIFHIIFAHEHVPTYLEEVSLTSEQEEFFKKRFGEISEGTQFVFKDKENSILYKNCKAIHDDPDANFIAMSKLITSLFRQHHKKTANDGVFITALVSMKNAQKLVFLLKLDHRIVYQYKTTRNRALLEEIKNTFIEDKKAIQKAALVDISDHYKWDVLAKDRSAVSMPKPITDYFYNFLEVIERETPGRLTELAVKFTNSWAVQSNAELDPNQDPASYKSRAINYLMAADKFKTTDFINAVINSDDPDDERRERLRKSFRDFLGEKGLSGQTFVPFKDSLTTARKKNVRLTAEGIKIEWMGDPAESNLTISPQKDKDGFFNITIKTTKIDILDNAK</sequence>
<evidence type="ECO:0000313" key="1">
    <source>
        <dbReference type="EMBL" id="GEP97669.1"/>
    </source>
</evidence>
<dbReference type="AlphaFoldDB" id="A0A512RPP2"/>